<name>A0A8S9RNY3_BRACR</name>
<comment type="caution">
    <text evidence="1">The sequence shown here is derived from an EMBL/GenBank/DDBJ whole genome shotgun (WGS) entry which is preliminary data.</text>
</comment>
<organism evidence="1 2">
    <name type="scientific">Brassica cretica</name>
    <name type="common">Mustard</name>
    <dbReference type="NCBI Taxonomy" id="69181"/>
    <lineage>
        <taxon>Eukaryota</taxon>
        <taxon>Viridiplantae</taxon>
        <taxon>Streptophyta</taxon>
        <taxon>Embryophyta</taxon>
        <taxon>Tracheophyta</taxon>
        <taxon>Spermatophyta</taxon>
        <taxon>Magnoliopsida</taxon>
        <taxon>eudicotyledons</taxon>
        <taxon>Gunneridae</taxon>
        <taxon>Pentapetalae</taxon>
        <taxon>rosids</taxon>
        <taxon>malvids</taxon>
        <taxon>Brassicales</taxon>
        <taxon>Brassicaceae</taxon>
        <taxon>Brassiceae</taxon>
        <taxon>Brassica</taxon>
    </lineage>
</organism>
<sequence length="79" mass="9061">MTAMMTKSAIEQMLWGVGKEDIRLSKMQTTWKHEYMTNLCLALVVESDGSREFCVPSFVMEDEGVERFGIGCDKRNHLN</sequence>
<accession>A0A8S9RNY3</accession>
<dbReference type="Proteomes" id="UP000712600">
    <property type="component" value="Unassembled WGS sequence"/>
</dbReference>
<dbReference type="EMBL" id="QGKX02000095">
    <property type="protein sequence ID" value="KAF3574623.1"/>
    <property type="molecule type" value="Genomic_DNA"/>
</dbReference>
<protein>
    <submittedName>
        <fullName evidence="1">Uncharacterized protein</fullName>
    </submittedName>
</protein>
<evidence type="ECO:0000313" key="2">
    <source>
        <dbReference type="Proteomes" id="UP000712600"/>
    </source>
</evidence>
<dbReference type="AlphaFoldDB" id="A0A8S9RNY3"/>
<gene>
    <name evidence="1" type="ORF">F2Q69_00058443</name>
</gene>
<reference evidence="1" key="1">
    <citation type="submission" date="2019-12" db="EMBL/GenBank/DDBJ databases">
        <title>Genome sequencing and annotation of Brassica cretica.</title>
        <authorList>
            <person name="Studholme D.J."/>
            <person name="Sarris P."/>
        </authorList>
    </citation>
    <scope>NUCLEOTIDE SEQUENCE</scope>
    <source>
        <strain evidence="1">PFS-109/04</strain>
        <tissue evidence="1">Leaf</tissue>
    </source>
</reference>
<proteinExistence type="predicted"/>
<evidence type="ECO:0000313" key="1">
    <source>
        <dbReference type="EMBL" id="KAF3574623.1"/>
    </source>
</evidence>